<dbReference type="AlphaFoldDB" id="A0A915I3I8"/>
<accession>A0A915I3I8</accession>
<evidence type="ECO:0000313" key="2">
    <source>
        <dbReference type="Proteomes" id="UP000887565"/>
    </source>
</evidence>
<name>A0A915I3I8_ROMCU</name>
<dbReference type="PANTHER" id="PTHR10476">
    <property type="entry name" value="CHARGED MULTIVESICULAR BODY PROTEIN"/>
    <property type="match status" value="1"/>
</dbReference>
<organism evidence="2 3">
    <name type="scientific">Romanomermis culicivorax</name>
    <name type="common">Nematode worm</name>
    <dbReference type="NCBI Taxonomy" id="13658"/>
    <lineage>
        <taxon>Eukaryota</taxon>
        <taxon>Metazoa</taxon>
        <taxon>Ecdysozoa</taxon>
        <taxon>Nematoda</taxon>
        <taxon>Enoplea</taxon>
        <taxon>Dorylaimia</taxon>
        <taxon>Mermithida</taxon>
        <taxon>Mermithoidea</taxon>
        <taxon>Mermithidae</taxon>
        <taxon>Romanomermis</taxon>
    </lineage>
</organism>
<protein>
    <submittedName>
        <fullName evidence="3">Chromatin-modifying protein 1a</fullName>
    </submittedName>
</protein>
<evidence type="ECO:0000256" key="1">
    <source>
        <dbReference type="ARBA" id="ARBA00006190"/>
    </source>
</evidence>
<proteinExistence type="inferred from homology"/>
<dbReference type="Pfam" id="PF03357">
    <property type="entry name" value="Snf7"/>
    <property type="match status" value="1"/>
</dbReference>
<dbReference type="OMA" id="DMIFQLR"/>
<dbReference type="GO" id="GO:0007034">
    <property type="term" value="P:vacuolar transport"/>
    <property type="evidence" value="ECO:0007669"/>
    <property type="project" value="InterPro"/>
</dbReference>
<dbReference type="WBParaSite" id="nRc.2.0.1.t08697-RA">
    <property type="protein sequence ID" value="nRc.2.0.1.t08697-RA"/>
    <property type="gene ID" value="nRc.2.0.1.g08697"/>
</dbReference>
<keyword evidence="2" id="KW-1185">Reference proteome</keyword>
<dbReference type="InterPro" id="IPR005024">
    <property type="entry name" value="Snf7_fam"/>
</dbReference>
<reference evidence="3" key="1">
    <citation type="submission" date="2022-11" db="UniProtKB">
        <authorList>
            <consortium name="WormBaseParasite"/>
        </authorList>
    </citation>
    <scope>IDENTIFICATION</scope>
</reference>
<evidence type="ECO:0000313" key="3">
    <source>
        <dbReference type="WBParaSite" id="nRc.2.0.1.t08697-RA"/>
    </source>
</evidence>
<dbReference type="Gene3D" id="6.10.140.1230">
    <property type="match status" value="1"/>
</dbReference>
<comment type="similarity">
    <text evidence="1">Belongs to the SNF7 family.</text>
</comment>
<dbReference type="Proteomes" id="UP000887565">
    <property type="component" value="Unplaced"/>
</dbReference>
<sequence>MFSSGADRMENCLFELKFTTKQLERLAKKSEKDMNGQKAKVKKALTQGNVEGARIYAENTIRKKNEALNYLRFASKVDAVAARIQTASTMKQITRNMKSVVGSLDKALASMDLETVSKVMEKFEKEFEDLDVRTSVMQDSMNTATALSAPQEQVDMLVKQVAEENGLDIAAQLPSVDRSLAEKTKVEEQSLNARLAALREDI</sequence>